<keyword evidence="5" id="KW-0479">Metal-binding</keyword>
<evidence type="ECO:0000256" key="7">
    <source>
        <dbReference type="ARBA" id="ARBA00022898"/>
    </source>
</evidence>
<dbReference type="PANTHER" id="PTHR28004">
    <property type="entry name" value="ZGC:162816-RELATED"/>
    <property type="match status" value="1"/>
</dbReference>
<dbReference type="Gene3D" id="3.20.20.10">
    <property type="entry name" value="Alanine racemase"/>
    <property type="match status" value="1"/>
</dbReference>
<evidence type="ECO:0000256" key="6">
    <source>
        <dbReference type="ARBA" id="ARBA00022833"/>
    </source>
</evidence>
<dbReference type="Pfam" id="PF01168">
    <property type="entry name" value="Ala_racemase_N"/>
    <property type="match status" value="1"/>
</dbReference>
<evidence type="ECO:0000256" key="9">
    <source>
        <dbReference type="ARBA" id="ARBA00051198"/>
    </source>
</evidence>
<evidence type="ECO:0000256" key="5">
    <source>
        <dbReference type="ARBA" id="ARBA00022723"/>
    </source>
</evidence>
<dbReference type="PANTHER" id="PTHR28004:SF2">
    <property type="entry name" value="D-SERINE DEHYDRATASE"/>
    <property type="match status" value="1"/>
</dbReference>
<evidence type="ECO:0000256" key="2">
    <source>
        <dbReference type="ARBA" id="ARBA00001947"/>
    </source>
</evidence>
<dbReference type="OrthoDB" id="20198at2759"/>
<evidence type="ECO:0000256" key="13">
    <source>
        <dbReference type="ARBA" id="ARBA00075219"/>
    </source>
</evidence>
<gene>
    <name evidence="15" type="ORF">LAMI_0G17810G</name>
</gene>
<dbReference type="Gene3D" id="2.40.37.20">
    <property type="entry name" value="D-serine dehydratase-like domain"/>
    <property type="match status" value="1"/>
</dbReference>
<organism evidence="15 16">
    <name type="scientific">Lachancea mirantina</name>
    <dbReference type="NCBI Taxonomy" id="1230905"/>
    <lineage>
        <taxon>Eukaryota</taxon>
        <taxon>Fungi</taxon>
        <taxon>Dikarya</taxon>
        <taxon>Ascomycota</taxon>
        <taxon>Saccharomycotina</taxon>
        <taxon>Saccharomycetes</taxon>
        <taxon>Saccharomycetales</taxon>
        <taxon>Saccharomycetaceae</taxon>
        <taxon>Lachancea</taxon>
    </lineage>
</organism>
<dbReference type="STRING" id="1230905.A0A1G4KCW6"/>
<evidence type="ECO:0000256" key="8">
    <source>
        <dbReference type="ARBA" id="ARBA00023239"/>
    </source>
</evidence>
<dbReference type="InterPro" id="IPR029066">
    <property type="entry name" value="PLP-binding_barrel"/>
</dbReference>
<sequence>MLLIRFRKVEISFGGGSGGSFLIYRNHGSRPDRDVQENTSLMEVRFLSQPSYKSENCAVRNPTHGRRGTKPELIMAYPYTFTARSDKTELVKTYLHKELSNLPTPSLIVDRSVFKGNCEKMLLNASLINADFRAHVKTHKTMEGTLLQLGSKNLTTKKIVVSTLMEAWGLLPLIEKGLIDDVLFSLPVLKSRLPELAELSTHVTHLRLMLDNKDQLDVLSEFSKKNKIDKKWSVFIKINMGTNRAGFEDDAFLDETLEYLLTTSIKDQVSLYGFYCHAGHSYSSSNVNQAKSFLLDEITSGNSACEKALKIDSSLKLQLSVGATPTAHASKVVDLSTLGQLYGKLELHAGNYPFCDLQQMSTGCIGPEQVSCKVLAEVISSYPGRGTKLPGEQLINAGVIALAREFGPLPGHGRIYSPKGYENWIVGRLSQEHGILTPLEEKATELIPLGTKVKIVPQHSCITAASYPWYFVVDNGNTVVDIWVPWRGW</sequence>
<comment type="cofactor">
    <cofactor evidence="1">
        <name>pyridoxal 5'-phosphate</name>
        <dbReference type="ChEBI" id="CHEBI:597326"/>
    </cofactor>
</comment>
<evidence type="ECO:0000256" key="1">
    <source>
        <dbReference type="ARBA" id="ARBA00001933"/>
    </source>
</evidence>
<dbReference type="Proteomes" id="UP000191024">
    <property type="component" value="Chromosome G"/>
</dbReference>
<dbReference type="InterPro" id="IPR001608">
    <property type="entry name" value="Ala_racemase_N"/>
</dbReference>
<dbReference type="GO" id="GO:0008721">
    <property type="term" value="F:D-serine ammonia-lyase activity"/>
    <property type="evidence" value="ECO:0007669"/>
    <property type="project" value="UniProtKB-EC"/>
</dbReference>
<comment type="catalytic activity">
    <reaction evidence="9">
        <text>D-serine = pyruvate + NH4(+)</text>
        <dbReference type="Rhea" id="RHEA:13977"/>
        <dbReference type="ChEBI" id="CHEBI:15361"/>
        <dbReference type="ChEBI" id="CHEBI:28938"/>
        <dbReference type="ChEBI" id="CHEBI:35247"/>
        <dbReference type="EC" id="4.3.1.18"/>
    </reaction>
    <physiologicalReaction direction="left-to-right" evidence="9">
        <dbReference type="Rhea" id="RHEA:13978"/>
    </physiologicalReaction>
</comment>
<evidence type="ECO:0000256" key="10">
    <source>
        <dbReference type="ARBA" id="ARBA00055764"/>
    </source>
</evidence>
<dbReference type="CDD" id="cd06817">
    <property type="entry name" value="PLPDE_III_DSD"/>
    <property type="match status" value="1"/>
</dbReference>
<evidence type="ECO:0000313" key="15">
    <source>
        <dbReference type="EMBL" id="SCV02315.1"/>
    </source>
</evidence>
<feature type="domain" description="D-serine dehydratase-like" evidence="14">
    <location>
        <begin position="371"/>
        <end position="474"/>
    </location>
</feature>
<keyword evidence="16" id="KW-1185">Reference proteome</keyword>
<dbReference type="SMART" id="SM01119">
    <property type="entry name" value="D-ser_dehydrat"/>
    <property type="match status" value="1"/>
</dbReference>
<keyword evidence="7" id="KW-0663">Pyridoxal phosphate</keyword>
<proteinExistence type="inferred from homology"/>
<dbReference type="InterPro" id="IPR042208">
    <property type="entry name" value="D-ser_dehydrat-like_sf"/>
</dbReference>
<keyword evidence="4" id="KW-0216">Detoxification</keyword>
<dbReference type="EMBL" id="LT598469">
    <property type="protein sequence ID" value="SCV02315.1"/>
    <property type="molecule type" value="Genomic_DNA"/>
</dbReference>
<dbReference type="AlphaFoldDB" id="A0A1G4KCW6"/>
<evidence type="ECO:0000256" key="11">
    <source>
        <dbReference type="ARBA" id="ARBA00066349"/>
    </source>
</evidence>
<evidence type="ECO:0000256" key="12">
    <source>
        <dbReference type="ARBA" id="ARBA00069616"/>
    </source>
</evidence>
<dbReference type="GO" id="GO:0036088">
    <property type="term" value="P:D-serine catabolic process"/>
    <property type="evidence" value="ECO:0007669"/>
    <property type="project" value="TreeGrafter"/>
</dbReference>
<comment type="function">
    <text evidence="10">Catalyzes the conversion of D-serine to pyruvate and ammonia. May play a role in D-serine detoxification.</text>
</comment>
<evidence type="ECO:0000256" key="3">
    <source>
        <dbReference type="ARBA" id="ARBA00005323"/>
    </source>
</evidence>
<dbReference type="GO" id="GO:0009636">
    <property type="term" value="P:response to toxic substance"/>
    <property type="evidence" value="ECO:0007669"/>
    <property type="project" value="UniProtKB-KW"/>
</dbReference>
<comment type="cofactor">
    <cofactor evidence="2">
        <name>Zn(2+)</name>
        <dbReference type="ChEBI" id="CHEBI:29105"/>
    </cofactor>
</comment>
<reference evidence="15 16" key="1">
    <citation type="submission" date="2016-03" db="EMBL/GenBank/DDBJ databases">
        <authorList>
            <person name="Devillers H."/>
        </authorList>
    </citation>
    <scope>NUCLEOTIDE SEQUENCE [LARGE SCALE GENOMIC DNA]</scope>
    <source>
        <strain evidence="15">CBS 11717</strain>
    </source>
</reference>
<dbReference type="Pfam" id="PF14031">
    <property type="entry name" value="D-ser_dehydrat"/>
    <property type="match status" value="1"/>
</dbReference>
<dbReference type="SUPFAM" id="SSF51419">
    <property type="entry name" value="PLP-binding barrel"/>
    <property type="match status" value="1"/>
</dbReference>
<dbReference type="FunFam" id="3.20.20.10:FF:000016">
    <property type="entry name" value="D-serine dehydratase"/>
    <property type="match status" value="1"/>
</dbReference>
<keyword evidence="8" id="KW-0456">Lyase</keyword>
<evidence type="ECO:0000259" key="14">
    <source>
        <dbReference type="SMART" id="SM01119"/>
    </source>
</evidence>
<evidence type="ECO:0000313" key="16">
    <source>
        <dbReference type="Proteomes" id="UP000191024"/>
    </source>
</evidence>
<name>A0A1G4KCW6_9SACH</name>
<dbReference type="EC" id="4.3.1.18" evidence="11"/>
<dbReference type="InterPro" id="IPR051466">
    <property type="entry name" value="D-amino_acid_metab_enzyme"/>
</dbReference>
<dbReference type="InterPro" id="IPR026956">
    <property type="entry name" value="D-ser_dehydrat-like_dom"/>
</dbReference>
<accession>A0A1G4KCW6</accession>
<dbReference type="GO" id="GO:0046872">
    <property type="term" value="F:metal ion binding"/>
    <property type="evidence" value="ECO:0007669"/>
    <property type="project" value="UniProtKB-KW"/>
</dbReference>
<comment type="similarity">
    <text evidence="3">Belongs to the DSD1 family.</text>
</comment>
<protein>
    <recommendedName>
        <fullName evidence="12">D-serine dehydratase</fullName>
        <ecNumber evidence="11">4.3.1.18</ecNumber>
    </recommendedName>
    <alternativeName>
        <fullName evidence="13">D-serine deaminase</fullName>
    </alternativeName>
</protein>
<keyword evidence="6" id="KW-0862">Zinc</keyword>
<evidence type="ECO:0000256" key="4">
    <source>
        <dbReference type="ARBA" id="ARBA00022575"/>
    </source>
</evidence>